<dbReference type="PANTHER" id="PTHR31155">
    <property type="entry name" value="ACYL- ACYL-CARRIER-PROTEIN DESATURASE-RELATED"/>
    <property type="match status" value="1"/>
</dbReference>
<dbReference type="GO" id="GO:0045300">
    <property type="term" value="F:stearoyl-[ACP] desaturase activity"/>
    <property type="evidence" value="ECO:0007669"/>
    <property type="project" value="InterPro"/>
</dbReference>
<comment type="caution">
    <text evidence="12">The sequence shown here is derived from an EMBL/GenBank/DDBJ whole genome shotgun (WGS) entry which is preliminary data.</text>
</comment>
<keyword evidence="8" id="KW-0408">Iron</keyword>
<comment type="subunit">
    <text evidence="3">Homodimer.</text>
</comment>
<dbReference type="GO" id="GO:0006633">
    <property type="term" value="P:fatty acid biosynthetic process"/>
    <property type="evidence" value="ECO:0007669"/>
    <property type="project" value="UniProtKB-KW"/>
</dbReference>
<dbReference type="GO" id="GO:0005829">
    <property type="term" value="C:cytosol"/>
    <property type="evidence" value="ECO:0007669"/>
    <property type="project" value="TreeGrafter"/>
</dbReference>
<keyword evidence="13" id="KW-1185">Reference proteome</keyword>
<keyword evidence="5" id="KW-0479">Metal-binding</keyword>
<organism evidence="12 13">
    <name type="scientific">Rhodococcus rhodnii LMG 5362</name>
    <dbReference type="NCBI Taxonomy" id="1273125"/>
    <lineage>
        <taxon>Bacteria</taxon>
        <taxon>Bacillati</taxon>
        <taxon>Actinomycetota</taxon>
        <taxon>Actinomycetes</taxon>
        <taxon>Mycobacteriales</taxon>
        <taxon>Nocardiaceae</taxon>
        <taxon>Rhodococcus</taxon>
    </lineage>
</organism>
<evidence type="ECO:0000256" key="6">
    <source>
        <dbReference type="ARBA" id="ARBA00022832"/>
    </source>
</evidence>
<dbReference type="Gene3D" id="3.40.109.10">
    <property type="entry name" value="NADH Oxidase"/>
    <property type="match status" value="1"/>
</dbReference>
<dbReference type="InterPro" id="IPR005067">
    <property type="entry name" value="Fatty_acid_desaturase-2"/>
</dbReference>
<dbReference type="Pfam" id="PF03405">
    <property type="entry name" value="FA_desaturase_2"/>
    <property type="match status" value="1"/>
</dbReference>
<comment type="similarity">
    <text evidence="2">Belongs to the fatty acid desaturase type 2 family.</text>
</comment>
<evidence type="ECO:0000313" key="13">
    <source>
        <dbReference type="Proteomes" id="UP000013525"/>
    </source>
</evidence>
<gene>
    <name evidence="12" type="ORF">Rrhod_0854</name>
</gene>
<dbReference type="eggNOG" id="COG0208">
    <property type="taxonomic scope" value="Bacteria"/>
</dbReference>
<dbReference type="CDD" id="cd01050">
    <property type="entry name" value="Acyl_ACP_Desat"/>
    <property type="match status" value="1"/>
</dbReference>
<comment type="cofactor">
    <cofactor evidence="1">
        <name>Fe(2+)</name>
        <dbReference type="ChEBI" id="CHEBI:29033"/>
    </cofactor>
</comment>
<keyword evidence="6" id="KW-0276">Fatty acid metabolism</keyword>
<feature type="compositionally biased region" description="Basic residues" evidence="11">
    <location>
        <begin position="278"/>
        <end position="290"/>
    </location>
</feature>
<dbReference type="Gene3D" id="1.10.620.20">
    <property type="entry name" value="Ribonucleotide Reductase, subunit A"/>
    <property type="match status" value="1"/>
</dbReference>
<dbReference type="InterPro" id="IPR000415">
    <property type="entry name" value="Nitroreductase-like"/>
</dbReference>
<evidence type="ECO:0000256" key="7">
    <source>
        <dbReference type="ARBA" id="ARBA00023002"/>
    </source>
</evidence>
<reference evidence="12 13" key="1">
    <citation type="journal article" date="2013" name="Genome Announc.">
        <title>Draft Genome Sequence of Rhodococcus rhodnii Strain LMG5362, a Symbiont of Rhodnius prolixus (Hemiptera, Reduviidae, Triatominae), the Principle Vector of Trypanosoma cruzi.</title>
        <authorList>
            <person name="Pachebat J.A."/>
            <person name="van Keulen G."/>
            <person name="Whitten M.M."/>
            <person name="Girdwood S."/>
            <person name="Del Sol R."/>
            <person name="Dyson P.J."/>
            <person name="Facey P.D."/>
        </authorList>
    </citation>
    <scope>NUCLEOTIDE SEQUENCE [LARGE SCALE GENOMIC DNA]</scope>
    <source>
        <strain evidence="12 13">LMG 5362</strain>
    </source>
</reference>
<keyword evidence="7" id="KW-0560">Oxidoreductase</keyword>
<proteinExistence type="inferred from homology"/>
<evidence type="ECO:0000256" key="8">
    <source>
        <dbReference type="ARBA" id="ARBA00023004"/>
    </source>
</evidence>
<keyword evidence="4" id="KW-0444">Lipid biosynthesis</keyword>
<dbReference type="AlphaFoldDB" id="R7WR52"/>
<protein>
    <submittedName>
        <fullName evidence="12">Acyl-[acyl-carrier-protein]desaturase</fullName>
    </submittedName>
</protein>
<evidence type="ECO:0000256" key="1">
    <source>
        <dbReference type="ARBA" id="ARBA00001954"/>
    </source>
</evidence>
<accession>R7WR52</accession>
<sequence length="621" mass="68559">MWTFSDTDVVATALAGAPSVFDSQPWDLRLADRRIELYERSAPAATARADVLISCGAAVTNLEVAVRALGRTVVTTVAGDHDEDAPLAVVATGPSTHPSNTDLRRYSAISRRSSHRDPFADIRVPDALVADIALAAHDDDVEVRVLTRDDAEPVAARLVDSARTASVVGRRELFPWRSHWLPGGDAEIVDRDSALITQAVPDTVRLSEAIADDTVLVFAAPDDTRALVHLGRAVERAWLTAVDARLCASVLTYPLRVGETSHALGEDLHTDAPPAAHHAGRLPGRRHPRTKREDPVRQSNRRSVRVTRQQRVLTDRELLHELEEVAEGEVNRHLSMAKEWHPHDYVPWDDGRNFAMLGGEDWDPSQSALSDTAKAAMITNLLTEDNLPSYHREIAEHFSRDGAWGTWVGRWTAEENKHSVVMRDYLVVTRGVDPVALERARMDHMTTGFDPGEQGMLDTVSYVTFQELATRVSHRNTGKACGDPIADRMLARVAADENLHMMFYRNITAAALDVAPDQAIASIHKVLTNFQMPGAGMANFRRNAVLIAKGGIYDLPQHLADVVQPVLRKWDIFGRTDFGPEGEKYRDELAVFLDDLTSQSARFEESRARALAREAARSAAS</sequence>
<evidence type="ECO:0000256" key="3">
    <source>
        <dbReference type="ARBA" id="ARBA00011738"/>
    </source>
</evidence>
<evidence type="ECO:0000256" key="11">
    <source>
        <dbReference type="SAM" id="MobiDB-lite"/>
    </source>
</evidence>
<feature type="region of interest" description="Disordered" evidence="11">
    <location>
        <begin position="265"/>
        <end position="308"/>
    </location>
</feature>
<evidence type="ECO:0000313" key="12">
    <source>
        <dbReference type="EMBL" id="EOM77786.1"/>
    </source>
</evidence>
<evidence type="ECO:0000256" key="5">
    <source>
        <dbReference type="ARBA" id="ARBA00022723"/>
    </source>
</evidence>
<dbReference type="InterPro" id="IPR009078">
    <property type="entry name" value="Ferritin-like_SF"/>
</dbReference>
<dbReference type="PANTHER" id="PTHR31155:SF9">
    <property type="entry name" value="STEAROYL-[ACYL-CARRIER-PROTEIN] 9-DESATURASE 7, CHLOROPLASTIC"/>
    <property type="match status" value="1"/>
</dbReference>
<dbReference type="SUPFAM" id="SSF47240">
    <property type="entry name" value="Ferritin-like"/>
    <property type="match status" value="1"/>
</dbReference>
<dbReference type="InterPro" id="IPR012348">
    <property type="entry name" value="RNR-like"/>
</dbReference>
<dbReference type="eggNOG" id="COG0778">
    <property type="taxonomic scope" value="Bacteria"/>
</dbReference>
<keyword evidence="10" id="KW-0275">Fatty acid biosynthesis</keyword>
<dbReference type="Proteomes" id="UP000013525">
    <property type="component" value="Unassembled WGS sequence"/>
</dbReference>
<dbReference type="PATRIC" id="fig|1273125.3.peg.826"/>
<dbReference type="EMBL" id="APMY01000026">
    <property type="protein sequence ID" value="EOM77786.1"/>
    <property type="molecule type" value="Genomic_DNA"/>
</dbReference>
<evidence type="ECO:0000256" key="2">
    <source>
        <dbReference type="ARBA" id="ARBA00008749"/>
    </source>
</evidence>
<evidence type="ECO:0000256" key="4">
    <source>
        <dbReference type="ARBA" id="ARBA00022516"/>
    </source>
</evidence>
<evidence type="ECO:0000256" key="10">
    <source>
        <dbReference type="ARBA" id="ARBA00023160"/>
    </source>
</evidence>
<keyword evidence="9" id="KW-0443">Lipid metabolism</keyword>
<evidence type="ECO:0000256" key="9">
    <source>
        <dbReference type="ARBA" id="ARBA00023098"/>
    </source>
</evidence>
<name>R7WR52_9NOCA</name>
<dbReference type="GO" id="GO:0046872">
    <property type="term" value="F:metal ion binding"/>
    <property type="evidence" value="ECO:0007669"/>
    <property type="project" value="UniProtKB-KW"/>
</dbReference>